<keyword evidence="11" id="KW-1185">Reference proteome</keyword>
<evidence type="ECO:0000256" key="6">
    <source>
        <dbReference type="PROSITE-ProRule" id="PRU00169"/>
    </source>
</evidence>
<evidence type="ECO:0000256" key="4">
    <source>
        <dbReference type="ARBA" id="ARBA00023125"/>
    </source>
</evidence>
<dbReference type="PANTHER" id="PTHR48111">
    <property type="entry name" value="REGULATOR OF RPOS"/>
    <property type="match status" value="1"/>
</dbReference>
<dbReference type="RefSeq" id="WP_108949087.1">
    <property type="nucleotide sequence ID" value="NZ_CP022187.1"/>
</dbReference>
<dbReference type="Pfam" id="PF00486">
    <property type="entry name" value="Trans_reg_C"/>
    <property type="match status" value="1"/>
</dbReference>
<proteinExistence type="predicted"/>
<evidence type="ECO:0000313" key="10">
    <source>
        <dbReference type="EMBL" id="AWI75380.1"/>
    </source>
</evidence>
<dbReference type="PROSITE" id="PS50110">
    <property type="entry name" value="RESPONSE_REGULATORY"/>
    <property type="match status" value="1"/>
</dbReference>
<gene>
    <name evidence="10" type="ORF">CEW83_09280</name>
</gene>
<dbReference type="InterPro" id="IPR001789">
    <property type="entry name" value="Sig_transdc_resp-reg_receiver"/>
</dbReference>
<dbReference type="SUPFAM" id="SSF52172">
    <property type="entry name" value="CheY-like"/>
    <property type="match status" value="1"/>
</dbReference>
<dbReference type="Gene3D" id="1.10.10.10">
    <property type="entry name" value="Winged helix-like DNA-binding domain superfamily/Winged helix DNA-binding domain"/>
    <property type="match status" value="1"/>
</dbReference>
<evidence type="ECO:0000259" key="9">
    <source>
        <dbReference type="PROSITE" id="PS51755"/>
    </source>
</evidence>
<dbReference type="SUPFAM" id="SSF46894">
    <property type="entry name" value="C-terminal effector domain of the bipartite response regulators"/>
    <property type="match status" value="1"/>
</dbReference>
<keyword evidence="5" id="KW-0804">Transcription</keyword>
<dbReference type="PANTHER" id="PTHR48111:SF4">
    <property type="entry name" value="DNA-BINDING DUAL TRANSCRIPTIONAL REGULATOR OMPR"/>
    <property type="match status" value="1"/>
</dbReference>
<feature type="domain" description="Response regulatory" evidence="8">
    <location>
        <begin position="8"/>
        <end position="121"/>
    </location>
</feature>
<feature type="modified residue" description="4-aspartylphosphate" evidence="6">
    <location>
        <position position="57"/>
    </location>
</feature>
<evidence type="ECO:0000256" key="1">
    <source>
        <dbReference type="ARBA" id="ARBA00022553"/>
    </source>
</evidence>
<accession>A0A2U8GPG8</accession>
<dbReference type="SMART" id="SM00862">
    <property type="entry name" value="Trans_reg_C"/>
    <property type="match status" value="1"/>
</dbReference>
<keyword evidence="2" id="KW-0902">Two-component regulatory system</keyword>
<dbReference type="AlphaFoldDB" id="A0A2U8GPG8"/>
<dbReference type="SMART" id="SM00448">
    <property type="entry name" value="REC"/>
    <property type="match status" value="1"/>
</dbReference>
<dbReference type="KEGG" id="acom:CEW83_09280"/>
<dbReference type="Gene3D" id="3.40.50.2300">
    <property type="match status" value="1"/>
</dbReference>
<name>A0A2U8GPG8_9RHOO</name>
<dbReference type="InterPro" id="IPR011006">
    <property type="entry name" value="CheY-like_superfamily"/>
</dbReference>
<feature type="DNA-binding region" description="OmpR/PhoB-type" evidence="7">
    <location>
        <begin position="136"/>
        <end position="233"/>
    </location>
</feature>
<dbReference type="CDD" id="cd00383">
    <property type="entry name" value="trans_reg_C"/>
    <property type="match status" value="1"/>
</dbReference>
<dbReference type="Gene3D" id="6.10.250.690">
    <property type="match status" value="1"/>
</dbReference>
<evidence type="ECO:0000256" key="3">
    <source>
        <dbReference type="ARBA" id="ARBA00023015"/>
    </source>
</evidence>
<dbReference type="EMBL" id="CP022187">
    <property type="protein sequence ID" value="AWI75380.1"/>
    <property type="molecule type" value="Genomic_DNA"/>
</dbReference>
<keyword evidence="4 7" id="KW-0238">DNA-binding</keyword>
<dbReference type="InterPro" id="IPR036388">
    <property type="entry name" value="WH-like_DNA-bd_sf"/>
</dbReference>
<dbReference type="InterPro" id="IPR016032">
    <property type="entry name" value="Sig_transdc_resp-reg_C-effctor"/>
</dbReference>
<dbReference type="GO" id="GO:0000156">
    <property type="term" value="F:phosphorelay response regulator activity"/>
    <property type="evidence" value="ECO:0007669"/>
    <property type="project" value="TreeGrafter"/>
</dbReference>
<dbReference type="Proteomes" id="UP000244930">
    <property type="component" value="Chromosome"/>
</dbReference>
<dbReference type="InterPro" id="IPR039420">
    <property type="entry name" value="WalR-like"/>
</dbReference>
<reference evidence="10 11" key="1">
    <citation type="submission" date="2017-06" db="EMBL/GenBank/DDBJ databases">
        <title>Azoarcus.</title>
        <authorList>
            <person name="Woo J.-H."/>
            <person name="Kim H.-S."/>
        </authorList>
    </citation>
    <scope>NUCLEOTIDE SEQUENCE [LARGE SCALE GENOMIC DNA]</scope>
    <source>
        <strain evidence="10 11">TSPY31</strain>
    </source>
</reference>
<organism evidence="10 11">
    <name type="scientific">Parazoarcus communis</name>
    <dbReference type="NCBI Taxonomy" id="41977"/>
    <lineage>
        <taxon>Bacteria</taxon>
        <taxon>Pseudomonadati</taxon>
        <taxon>Pseudomonadota</taxon>
        <taxon>Betaproteobacteria</taxon>
        <taxon>Rhodocyclales</taxon>
        <taxon>Zoogloeaceae</taxon>
        <taxon>Parazoarcus</taxon>
    </lineage>
</organism>
<dbReference type="InterPro" id="IPR001867">
    <property type="entry name" value="OmpR/PhoB-type_DNA-bd"/>
</dbReference>
<dbReference type="Pfam" id="PF00072">
    <property type="entry name" value="Response_reg"/>
    <property type="match status" value="1"/>
</dbReference>
<evidence type="ECO:0000313" key="11">
    <source>
        <dbReference type="Proteomes" id="UP000244930"/>
    </source>
</evidence>
<evidence type="ECO:0000256" key="2">
    <source>
        <dbReference type="ARBA" id="ARBA00023012"/>
    </source>
</evidence>
<dbReference type="GO" id="GO:0005829">
    <property type="term" value="C:cytosol"/>
    <property type="evidence" value="ECO:0007669"/>
    <property type="project" value="TreeGrafter"/>
</dbReference>
<keyword evidence="3" id="KW-0805">Transcription regulation</keyword>
<dbReference type="PROSITE" id="PS51755">
    <property type="entry name" value="OMPR_PHOB"/>
    <property type="match status" value="1"/>
</dbReference>
<dbReference type="GO" id="GO:0006355">
    <property type="term" value="P:regulation of DNA-templated transcription"/>
    <property type="evidence" value="ECO:0007669"/>
    <property type="project" value="InterPro"/>
</dbReference>
<evidence type="ECO:0000256" key="5">
    <source>
        <dbReference type="ARBA" id="ARBA00023163"/>
    </source>
</evidence>
<dbReference type="GO" id="GO:0032993">
    <property type="term" value="C:protein-DNA complex"/>
    <property type="evidence" value="ECO:0007669"/>
    <property type="project" value="TreeGrafter"/>
</dbReference>
<keyword evidence="1 6" id="KW-0597">Phosphoprotein</keyword>
<dbReference type="GO" id="GO:0000976">
    <property type="term" value="F:transcription cis-regulatory region binding"/>
    <property type="evidence" value="ECO:0007669"/>
    <property type="project" value="TreeGrafter"/>
</dbReference>
<protein>
    <submittedName>
        <fullName evidence="10">DNA-binding response regulator</fullName>
    </submittedName>
</protein>
<evidence type="ECO:0000256" key="7">
    <source>
        <dbReference type="PROSITE-ProRule" id="PRU01091"/>
    </source>
</evidence>
<evidence type="ECO:0000259" key="8">
    <source>
        <dbReference type="PROSITE" id="PS50110"/>
    </source>
</evidence>
<feature type="domain" description="OmpR/PhoB-type" evidence="9">
    <location>
        <begin position="136"/>
        <end position="233"/>
    </location>
</feature>
<sequence>MQVKDSVLIHVVEDDATVARLIEGALQRFGYECEVFRTGSDFLRRLRGQQPKLCILDLGLPDMDGMEVLQQVRTRHRFGLLIVTGRTDTSDRVMGLELGADDYVLKPFEPRELIARVRSVLRRYEPAQPDPALGAAKVAQFAGWRFELGTHRLISADGREDTLGLAEAQLLITMLEHPNQILSREQLLSGRDVSALDRSIDLRVSRLRRRLEENPQRAKVIKTVYGAGYLFASTVSWK</sequence>